<organism evidence="2 3">
    <name type="scientific">Nocardia donostiensis</name>
    <dbReference type="NCBI Taxonomy" id="1538463"/>
    <lineage>
        <taxon>Bacteria</taxon>
        <taxon>Bacillati</taxon>
        <taxon>Actinomycetota</taxon>
        <taxon>Actinomycetes</taxon>
        <taxon>Mycobacteriales</taxon>
        <taxon>Nocardiaceae</taxon>
        <taxon>Nocardia</taxon>
    </lineage>
</organism>
<dbReference type="AlphaFoldDB" id="A0A1V2TCY4"/>
<comment type="caution">
    <text evidence="2">The sequence shown here is derived from an EMBL/GenBank/DDBJ whole genome shotgun (WGS) entry which is preliminary data.</text>
</comment>
<evidence type="ECO:0000313" key="2">
    <source>
        <dbReference type="EMBL" id="ONM47354.1"/>
    </source>
</evidence>
<accession>A0A1V2TCY4</accession>
<dbReference type="STRING" id="1538463.B0T36_02485"/>
<name>A0A1V2TCY4_9NOCA</name>
<proteinExistence type="predicted"/>
<keyword evidence="3" id="KW-1185">Reference proteome</keyword>
<feature type="domain" description="Mce/MlaD" evidence="1">
    <location>
        <begin position="30"/>
        <end position="113"/>
    </location>
</feature>
<reference evidence="2 3" key="1">
    <citation type="journal article" date="2016" name="Antonie Van Leeuwenhoek">
        <title>Nocardia donostiensis sp. nov., isolated from human respiratory specimens.</title>
        <authorList>
            <person name="Ercibengoa M."/>
            <person name="Bell M."/>
            <person name="Marimon J.M."/>
            <person name="Humrighouse B."/>
            <person name="Klenk H.P."/>
            <person name="Potter G."/>
            <person name="Perez-Trallero E."/>
        </authorList>
    </citation>
    <scope>NUCLEOTIDE SEQUENCE [LARGE SCALE GENOMIC DNA]</scope>
    <source>
        <strain evidence="2 3">X1655</strain>
    </source>
</reference>
<dbReference type="PANTHER" id="PTHR33371:SF4">
    <property type="entry name" value="INTERMEMBRANE PHOSPHOLIPID TRANSPORT SYSTEM BINDING PROTEIN MLAD"/>
    <property type="match status" value="1"/>
</dbReference>
<protein>
    <submittedName>
        <fullName evidence="2">Mammalian cell entry protein</fullName>
    </submittedName>
</protein>
<dbReference type="InterPro" id="IPR052336">
    <property type="entry name" value="MlaD_Phospholipid_Transporter"/>
</dbReference>
<dbReference type="PANTHER" id="PTHR33371">
    <property type="entry name" value="INTERMEMBRANE PHOSPHOLIPID TRANSPORT SYSTEM BINDING PROTEIN MLAD-RELATED"/>
    <property type="match status" value="1"/>
</dbReference>
<dbReference type="Proteomes" id="UP000188836">
    <property type="component" value="Unassembled WGS sequence"/>
</dbReference>
<dbReference type="EMBL" id="MUMY01000016">
    <property type="protein sequence ID" value="ONM47354.1"/>
    <property type="molecule type" value="Genomic_DNA"/>
</dbReference>
<dbReference type="InterPro" id="IPR003399">
    <property type="entry name" value="Mce/MlaD"/>
</dbReference>
<evidence type="ECO:0000259" key="1">
    <source>
        <dbReference type="Pfam" id="PF02470"/>
    </source>
</evidence>
<dbReference type="OrthoDB" id="4368973at2"/>
<evidence type="ECO:0000313" key="3">
    <source>
        <dbReference type="Proteomes" id="UP000188836"/>
    </source>
</evidence>
<dbReference type="Pfam" id="PF02470">
    <property type="entry name" value="MlaD"/>
    <property type="match status" value="1"/>
</dbReference>
<gene>
    <name evidence="2" type="ORF">B0T46_18525</name>
</gene>
<sequence>MVLAAGLAVGGCAFDPSQVPVPGSSVAGSTYPLRIEFSNVLNLPARAKVIANGAQVGTVEDVKVVPAHEAPEGRGGYVEVDIEVSDAVRLPSTTIAELRQNTILGDIHIALTTPPDGFADLLPPGGTIALDRTEPPAQLEDTMAAMAFFVQSGAVGQLQDIINRFNTVLPQDPKQTQRITQVIAGDAVDLAANLDQVDSLLYGVAGNAEVMHKIQPELDNILRPESVEQMNYAAASIAGATDIFGALGPIGHSMTWLAPLAQSGGAAAEAFVPLATGGPLDLRSPSNLAMLVALLRDKIIPFVERGPKVDISDVEVNGMSTDDQVDRIIDTLRMIGAVR</sequence>